<keyword evidence="2" id="KW-1185">Reference proteome</keyword>
<evidence type="ECO:0008006" key="3">
    <source>
        <dbReference type="Google" id="ProtNLM"/>
    </source>
</evidence>
<dbReference type="CDD" id="cd09917">
    <property type="entry name" value="F-box_SF"/>
    <property type="match status" value="1"/>
</dbReference>
<evidence type="ECO:0000313" key="2">
    <source>
        <dbReference type="Proteomes" id="UP000464787"/>
    </source>
</evidence>
<name>A0A857J5E0_9BURK</name>
<dbReference type="EMBL" id="CP047650">
    <property type="protein sequence ID" value="QHI99190.1"/>
    <property type="molecule type" value="Genomic_DNA"/>
</dbReference>
<dbReference type="SUPFAM" id="SSF81383">
    <property type="entry name" value="F-box domain"/>
    <property type="match status" value="1"/>
</dbReference>
<gene>
    <name evidence="1" type="ORF">GT347_15110</name>
</gene>
<dbReference type="KEGG" id="xyk:GT347_15110"/>
<organism evidence="1 2">
    <name type="scientific">Xylophilus rhododendri</name>
    <dbReference type="NCBI Taxonomy" id="2697032"/>
    <lineage>
        <taxon>Bacteria</taxon>
        <taxon>Pseudomonadati</taxon>
        <taxon>Pseudomonadota</taxon>
        <taxon>Betaproteobacteria</taxon>
        <taxon>Burkholderiales</taxon>
        <taxon>Xylophilus</taxon>
    </lineage>
</organism>
<sequence>MLDEQNDCVRIIRVSQSRLDGPLPDGSSAGPTAKACTESMHIALAPLESLPQELKAHIFRHIDWPDWAALRLTSRALRDGSDQAARDAVAARLHTMTATPDSLMWGMRRVLTRWFECPGSNLGQIVAWARIALGPLEHLDAERVACILEVVESRLFFLLNFPGQGGSSCSECYQLLGGFALELAGRCAAMLPADPPRQLRDGLHHRTLSLLQLGLSAMHRDPVAILHASAEQCDRVPRCALHLLAFLRDSVLDVRQTEYPEQILLMASPVHLQTVLHVLRKVFDEYGDAYESVVYDKRDLLDVCAYCLQGLTDPRSPVASDPQVVQLQAEWRALDAFDRGAPRSQ</sequence>
<dbReference type="RefSeq" id="WP_160552971.1">
    <property type="nucleotide sequence ID" value="NZ_CP047650.1"/>
</dbReference>
<protein>
    <recommendedName>
        <fullName evidence="3">F-box domain-containing protein</fullName>
    </recommendedName>
</protein>
<dbReference type="AlphaFoldDB" id="A0A857J5E0"/>
<evidence type="ECO:0000313" key="1">
    <source>
        <dbReference type="EMBL" id="QHI99190.1"/>
    </source>
</evidence>
<accession>A0A857J5E0</accession>
<reference evidence="1 2" key="1">
    <citation type="submission" date="2020-01" db="EMBL/GenBank/DDBJ databases">
        <title>Genome sequencing of strain KACC 21265.</title>
        <authorList>
            <person name="Heo J."/>
            <person name="Kim S.-J."/>
            <person name="Kim J.-S."/>
            <person name="Hong S.-B."/>
            <person name="Kwon S.-W."/>
        </authorList>
    </citation>
    <scope>NUCLEOTIDE SEQUENCE [LARGE SCALE GENOMIC DNA]</scope>
    <source>
        <strain evidence="1 2">KACC 21265</strain>
    </source>
</reference>
<dbReference type="InterPro" id="IPR036047">
    <property type="entry name" value="F-box-like_dom_sf"/>
</dbReference>
<proteinExistence type="predicted"/>
<dbReference type="Proteomes" id="UP000464787">
    <property type="component" value="Chromosome"/>
</dbReference>